<dbReference type="InterPro" id="IPR000182">
    <property type="entry name" value="GNAT_dom"/>
</dbReference>
<protein>
    <submittedName>
        <fullName evidence="2">Acetyltransferase (GNAT) domain-containing protein</fullName>
    </submittedName>
</protein>
<dbReference type="GO" id="GO:0016747">
    <property type="term" value="F:acyltransferase activity, transferring groups other than amino-acyl groups"/>
    <property type="evidence" value="ECO:0007669"/>
    <property type="project" value="InterPro"/>
</dbReference>
<proteinExistence type="predicted"/>
<evidence type="ECO:0000259" key="1">
    <source>
        <dbReference type="PROSITE" id="PS51186"/>
    </source>
</evidence>
<dbReference type="AlphaFoldDB" id="A0A1G5S5R0"/>
<dbReference type="Proteomes" id="UP000199428">
    <property type="component" value="Unassembled WGS sequence"/>
</dbReference>
<dbReference type="PROSITE" id="PS51186">
    <property type="entry name" value="GNAT"/>
    <property type="match status" value="1"/>
</dbReference>
<dbReference type="RefSeq" id="WP_090164386.1">
    <property type="nucleotide sequence ID" value="NZ_FMWK01000025.1"/>
</dbReference>
<dbReference type="InterPro" id="IPR016181">
    <property type="entry name" value="Acyl_CoA_acyltransferase"/>
</dbReference>
<evidence type="ECO:0000313" key="2">
    <source>
        <dbReference type="EMBL" id="SCZ81653.1"/>
    </source>
</evidence>
<gene>
    <name evidence="2" type="ORF">SAMN02910350_02921</name>
</gene>
<dbReference type="Gene3D" id="3.40.630.30">
    <property type="match status" value="1"/>
</dbReference>
<sequence length="148" mass="16852">MIIEVNENNILEAATVHSISWKESHRSFCSEDFIELHSPERQLSYIRNKVDAGSKFFMLVEDAPIGVVSITDSLIEDLYILSNEQNKGYGTSLLQFAISQCTTTPTLWILENNVNAERLYLRMGFERTGKVNSITDKLDEIEFALSKD</sequence>
<organism evidence="2 3">
    <name type="scientific">Pseudobutyrivibrio xylanivorans</name>
    <dbReference type="NCBI Taxonomy" id="185007"/>
    <lineage>
        <taxon>Bacteria</taxon>
        <taxon>Bacillati</taxon>
        <taxon>Bacillota</taxon>
        <taxon>Clostridia</taxon>
        <taxon>Lachnospirales</taxon>
        <taxon>Lachnospiraceae</taxon>
        <taxon>Pseudobutyrivibrio</taxon>
    </lineage>
</organism>
<dbReference type="SUPFAM" id="SSF55729">
    <property type="entry name" value="Acyl-CoA N-acyltransferases (Nat)"/>
    <property type="match status" value="1"/>
</dbReference>
<name>A0A1G5S5R0_PSEXY</name>
<dbReference type="Pfam" id="PF13673">
    <property type="entry name" value="Acetyltransf_10"/>
    <property type="match status" value="1"/>
</dbReference>
<reference evidence="2 3" key="1">
    <citation type="submission" date="2016-10" db="EMBL/GenBank/DDBJ databases">
        <authorList>
            <person name="de Groot N.N."/>
        </authorList>
    </citation>
    <scope>NUCLEOTIDE SEQUENCE [LARGE SCALE GENOMIC DNA]</scope>
    <source>
        <strain evidence="2 3">DSM 10317</strain>
    </source>
</reference>
<keyword evidence="2" id="KW-0808">Transferase</keyword>
<dbReference type="EMBL" id="FMWK01000025">
    <property type="protein sequence ID" value="SCZ81653.1"/>
    <property type="molecule type" value="Genomic_DNA"/>
</dbReference>
<feature type="domain" description="N-acetyltransferase" evidence="1">
    <location>
        <begin position="1"/>
        <end position="148"/>
    </location>
</feature>
<evidence type="ECO:0000313" key="3">
    <source>
        <dbReference type="Proteomes" id="UP000199428"/>
    </source>
</evidence>
<dbReference type="CDD" id="cd04301">
    <property type="entry name" value="NAT_SF"/>
    <property type="match status" value="1"/>
</dbReference>
<accession>A0A1G5S5R0</accession>